<dbReference type="EMBL" id="KB708121">
    <property type="protein sequence ID" value="EMR80428.1"/>
    <property type="molecule type" value="Genomic_DNA"/>
</dbReference>
<gene>
    <name evidence="2" type="ORF">BcDW1_10937</name>
</gene>
<dbReference type="OrthoDB" id="3551508at2759"/>
<dbReference type="Proteomes" id="UP000012045">
    <property type="component" value="Unassembled WGS sequence"/>
</dbReference>
<evidence type="ECO:0000256" key="1">
    <source>
        <dbReference type="SAM" id="SignalP"/>
    </source>
</evidence>
<dbReference type="HOGENOM" id="CLU_1069546_0_0_1"/>
<reference evidence="3" key="1">
    <citation type="journal article" date="2013" name="Genome Announc.">
        <title>Draft genome sequence of Botrytis cinerea BcDW1, inoculum for noble rot of grape berries.</title>
        <authorList>
            <person name="Blanco-Ulate B."/>
            <person name="Allen G."/>
            <person name="Powell A.L."/>
            <person name="Cantu D."/>
        </authorList>
    </citation>
    <scope>NUCLEOTIDE SEQUENCE [LARGE SCALE GENOMIC DNA]</scope>
    <source>
        <strain evidence="3">BcDW1</strain>
    </source>
</reference>
<dbReference type="STRING" id="1290391.M7U1D0"/>
<organism evidence="2 3">
    <name type="scientific">Botryotinia fuckeliana (strain BcDW1)</name>
    <name type="common">Noble rot fungus</name>
    <name type="synonym">Botrytis cinerea</name>
    <dbReference type="NCBI Taxonomy" id="1290391"/>
    <lineage>
        <taxon>Eukaryota</taxon>
        <taxon>Fungi</taxon>
        <taxon>Dikarya</taxon>
        <taxon>Ascomycota</taxon>
        <taxon>Pezizomycotina</taxon>
        <taxon>Leotiomycetes</taxon>
        <taxon>Helotiales</taxon>
        <taxon>Sclerotiniaceae</taxon>
        <taxon>Botrytis</taxon>
    </lineage>
</organism>
<sequence>MHITAARSLTLLGVFAYSSTASAWPQTSISPQSALEYNLAAEPTLSPIPSDTSLSMIAISQHINTDTEPEDAHHARNLGPFGQEGFNIATYRTGAPTDAEVVATSPIPTPVPSITAVSKSPHTNFPFVVKEILRFFDRFKDLSWSREFLTPTTTIIVPASTIYYTVATVTITARDVDALETGSDSVLVPLSEAPRTFQTITRSSASTTSAVGMGNQGRGFEEKKERCEKLGEEEVLGCLEREGLLVPWTTVTQVRGGKTMVEVGVSLGVGRRRGEARVTGGI</sequence>
<accession>M7U1D0</accession>
<evidence type="ECO:0000313" key="2">
    <source>
        <dbReference type="EMBL" id="EMR80428.1"/>
    </source>
</evidence>
<keyword evidence="1" id="KW-0732">Signal</keyword>
<proteinExistence type="predicted"/>
<evidence type="ECO:0000313" key="3">
    <source>
        <dbReference type="Proteomes" id="UP000012045"/>
    </source>
</evidence>
<feature type="chain" id="PRO_5004086253" evidence="1">
    <location>
        <begin position="24"/>
        <end position="282"/>
    </location>
</feature>
<feature type="signal peptide" evidence="1">
    <location>
        <begin position="1"/>
        <end position="23"/>
    </location>
</feature>
<dbReference type="AlphaFoldDB" id="M7U1D0"/>
<protein>
    <submittedName>
        <fullName evidence="2">Uncharacterized protein</fullName>
    </submittedName>
</protein>
<name>M7U1D0_BOTF1</name>